<feature type="transmembrane region" description="Helical" evidence="2">
    <location>
        <begin position="37"/>
        <end position="56"/>
    </location>
</feature>
<evidence type="ECO:0000313" key="3">
    <source>
        <dbReference type="EMBL" id="CAJ0585903.1"/>
    </source>
</evidence>
<gene>
    <name evidence="3" type="ORF">MSPICULIGERA_LOCUS23913</name>
</gene>
<feature type="transmembrane region" description="Helical" evidence="2">
    <location>
        <begin position="12"/>
        <end position="31"/>
    </location>
</feature>
<reference evidence="3" key="1">
    <citation type="submission" date="2023-06" db="EMBL/GenBank/DDBJ databases">
        <authorList>
            <person name="Delattre M."/>
        </authorList>
    </citation>
    <scope>NUCLEOTIDE SEQUENCE</scope>
    <source>
        <strain evidence="3">AF72</strain>
    </source>
</reference>
<dbReference type="EMBL" id="CATQJA010002706">
    <property type="protein sequence ID" value="CAJ0585903.1"/>
    <property type="molecule type" value="Genomic_DNA"/>
</dbReference>
<comment type="caution">
    <text evidence="3">The sequence shown here is derived from an EMBL/GenBank/DDBJ whole genome shotgun (WGS) entry which is preliminary data.</text>
</comment>
<feature type="transmembrane region" description="Helical" evidence="2">
    <location>
        <begin position="68"/>
        <end position="95"/>
    </location>
</feature>
<protein>
    <submittedName>
        <fullName evidence="3">Uncharacterized protein</fullName>
    </submittedName>
</protein>
<evidence type="ECO:0000256" key="2">
    <source>
        <dbReference type="SAM" id="Phobius"/>
    </source>
</evidence>
<keyword evidence="2" id="KW-0472">Membrane</keyword>
<feature type="transmembrane region" description="Helical" evidence="2">
    <location>
        <begin position="101"/>
        <end position="121"/>
    </location>
</feature>
<keyword evidence="4" id="KW-1185">Reference proteome</keyword>
<accession>A0AA36GEZ3</accession>
<dbReference type="Proteomes" id="UP001177023">
    <property type="component" value="Unassembled WGS sequence"/>
</dbReference>
<name>A0AA36GEZ3_9BILA</name>
<evidence type="ECO:0000313" key="4">
    <source>
        <dbReference type="Proteomes" id="UP001177023"/>
    </source>
</evidence>
<feature type="non-terminal residue" evidence="3">
    <location>
        <position position="162"/>
    </location>
</feature>
<proteinExistence type="predicted"/>
<dbReference type="AlphaFoldDB" id="A0AA36GEZ3"/>
<organism evidence="3 4">
    <name type="scientific">Mesorhabditis spiculigera</name>
    <dbReference type="NCBI Taxonomy" id="96644"/>
    <lineage>
        <taxon>Eukaryota</taxon>
        <taxon>Metazoa</taxon>
        <taxon>Ecdysozoa</taxon>
        <taxon>Nematoda</taxon>
        <taxon>Chromadorea</taxon>
        <taxon>Rhabditida</taxon>
        <taxon>Rhabditina</taxon>
        <taxon>Rhabditomorpha</taxon>
        <taxon>Rhabditoidea</taxon>
        <taxon>Rhabditidae</taxon>
        <taxon>Mesorhabditinae</taxon>
        <taxon>Mesorhabditis</taxon>
    </lineage>
</organism>
<keyword evidence="2" id="KW-0812">Transmembrane</keyword>
<feature type="region of interest" description="Disordered" evidence="1">
    <location>
        <begin position="138"/>
        <end position="162"/>
    </location>
</feature>
<evidence type="ECO:0000256" key="1">
    <source>
        <dbReference type="SAM" id="MobiDB-lite"/>
    </source>
</evidence>
<keyword evidence="2" id="KW-1133">Transmembrane helix</keyword>
<sequence>MGLSSLGRYPHVLKTIAFVVLVILAGFLWAHESSSRRAQLTTWQILPYLLVLTFVYEKREYLEEHPSWPFWEVFFSILFLGVSLLNTTVIAVATFRAPDCLSYVALVVSAILVAIWLWNFLHFSARACRRYRVVRKEPPEGENGSFRGMSPPRITVEEPSDA</sequence>